<comment type="caution">
    <text evidence="1">The sequence shown here is derived from an EMBL/GenBank/DDBJ whole genome shotgun (WGS) entry which is preliminary data.</text>
</comment>
<dbReference type="AlphaFoldDB" id="A0A814WBM0"/>
<dbReference type="Proteomes" id="UP000681722">
    <property type="component" value="Unassembled WGS sequence"/>
</dbReference>
<evidence type="ECO:0000313" key="2">
    <source>
        <dbReference type="EMBL" id="CAF3964580.1"/>
    </source>
</evidence>
<reference evidence="1" key="1">
    <citation type="submission" date="2021-02" db="EMBL/GenBank/DDBJ databases">
        <authorList>
            <person name="Nowell W R."/>
        </authorList>
    </citation>
    <scope>NUCLEOTIDE SEQUENCE</scope>
</reference>
<sequence length="99" mass="11292">MEYTTVSCVTKKTSYEVMFGQPPSSDSEFWKLVDQNNIDDEDDLPTPVSDMDVCQYGKLQNVFSVENLVDLKSACPQELKQLNVHELKDISFIEACKLH</sequence>
<proteinExistence type="predicted"/>
<dbReference type="OrthoDB" id="2425021at2759"/>
<dbReference type="EMBL" id="CAJNOQ010008547">
    <property type="protein sequence ID" value="CAF1200010.1"/>
    <property type="molecule type" value="Genomic_DNA"/>
</dbReference>
<evidence type="ECO:0000313" key="3">
    <source>
        <dbReference type="Proteomes" id="UP000663829"/>
    </source>
</evidence>
<keyword evidence="3" id="KW-1185">Reference proteome</keyword>
<name>A0A814WBM0_9BILA</name>
<organism evidence="1 3">
    <name type="scientific">Didymodactylos carnosus</name>
    <dbReference type="NCBI Taxonomy" id="1234261"/>
    <lineage>
        <taxon>Eukaryota</taxon>
        <taxon>Metazoa</taxon>
        <taxon>Spiralia</taxon>
        <taxon>Gnathifera</taxon>
        <taxon>Rotifera</taxon>
        <taxon>Eurotatoria</taxon>
        <taxon>Bdelloidea</taxon>
        <taxon>Philodinida</taxon>
        <taxon>Philodinidae</taxon>
        <taxon>Didymodactylos</taxon>
    </lineage>
</organism>
<dbReference type="EMBL" id="CAJOBC010008549">
    <property type="protein sequence ID" value="CAF3964580.1"/>
    <property type="molecule type" value="Genomic_DNA"/>
</dbReference>
<accession>A0A814WBM0</accession>
<protein>
    <submittedName>
        <fullName evidence="1">Uncharacterized protein</fullName>
    </submittedName>
</protein>
<dbReference type="Proteomes" id="UP000663829">
    <property type="component" value="Unassembled WGS sequence"/>
</dbReference>
<evidence type="ECO:0000313" key="1">
    <source>
        <dbReference type="EMBL" id="CAF1200010.1"/>
    </source>
</evidence>
<gene>
    <name evidence="1" type="ORF">GPM918_LOCUS23670</name>
    <name evidence="2" type="ORF">SRO942_LOCUS23671</name>
</gene>
<feature type="non-terminal residue" evidence="1">
    <location>
        <position position="1"/>
    </location>
</feature>